<evidence type="ECO:0000313" key="3">
    <source>
        <dbReference type="Proteomes" id="UP000236291"/>
    </source>
</evidence>
<feature type="compositionally biased region" description="Basic residues" evidence="1">
    <location>
        <begin position="125"/>
        <end position="141"/>
    </location>
</feature>
<dbReference type="Proteomes" id="UP000236291">
    <property type="component" value="Unassembled WGS sequence"/>
</dbReference>
<evidence type="ECO:0000256" key="1">
    <source>
        <dbReference type="SAM" id="MobiDB-lite"/>
    </source>
</evidence>
<comment type="caution">
    <text evidence="2">The sequence shown here is derived from an EMBL/GenBank/DDBJ whole genome shotgun (WGS) entry which is preliminary data.</text>
</comment>
<accession>A0A2K3KW38</accession>
<sequence>SKWWALHYEGRLVDKTVLLTAISNGFDSSILNKIKSKLNNRGSKSKAGSNNSNKSPLPPTKVELGVTTRKRSSTAEVISSPKKQKPTPVTLSSTPNKDTILSVIKEQPTSTTMQDPPPTDQPSKDKKKKKDKKSKHQASPE</sequence>
<name>A0A2K3KW38_TRIPR</name>
<feature type="non-terminal residue" evidence="2">
    <location>
        <position position="141"/>
    </location>
</feature>
<feature type="compositionally biased region" description="Low complexity" evidence="1">
    <location>
        <begin position="39"/>
        <end position="55"/>
    </location>
</feature>
<dbReference type="EMBL" id="ASHM01113721">
    <property type="protein sequence ID" value="PNX70474.1"/>
    <property type="molecule type" value="Genomic_DNA"/>
</dbReference>
<feature type="compositionally biased region" description="Polar residues" evidence="1">
    <location>
        <begin position="87"/>
        <end position="99"/>
    </location>
</feature>
<protein>
    <submittedName>
        <fullName evidence="2">Uncharacterized protein</fullName>
    </submittedName>
</protein>
<reference evidence="2 3" key="1">
    <citation type="journal article" date="2014" name="Am. J. Bot.">
        <title>Genome assembly and annotation for red clover (Trifolium pratense; Fabaceae).</title>
        <authorList>
            <person name="Istvanek J."/>
            <person name="Jaros M."/>
            <person name="Krenek A."/>
            <person name="Repkova J."/>
        </authorList>
    </citation>
    <scope>NUCLEOTIDE SEQUENCE [LARGE SCALE GENOMIC DNA]</scope>
    <source>
        <strain evidence="3">cv. Tatra</strain>
        <tissue evidence="2">Young leaves</tissue>
    </source>
</reference>
<dbReference type="AlphaFoldDB" id="A0A2K3KW38"/>
<feature type="region of interest" description="Disordered" evidence="1">
    <location>
        <begin position="39"/>
        <end position="141"/>
    </location>
</feature>
<gene>
    <name evidence="2" type="ORF">L195_g057429</name>
</gene>
<feature type="non-terminal residue" evidence="2">
    <location>
        <position position="1"/>
    </location>
</feature>
<evidence type="ECO:0000313" key="2">
    <source>
        <dbReference type="EMBL" id="PNX70474.1"/>
    </source>
</evidence>
<organism evidence="2 3">
    <name type="scientific">Trifolium pratense</name>
    <name type="common">Red clover</name>
    <dbReference type="NCBI Taxonomy" id="57577"/>
    <lineage>
        <taxon>Eukaryota</taxon>
        <taxon>Viridiplantae</taxon>
        <taxon>Streptophyta</taxon>
        <taxon>Embryophyta</taxon>
        <taxon>Tracheophyta</taxon>
        <taxon>Spermatophyta</taxon>
        <taxon>Magnoliopsida</taxon>
        <taxon>eudicotyledons</taxon>
        <taxon>Gunneridae</taxon>
        <taxon>Pentapetalae</taxon>
        <taxon>rosids</taxon>
        <taxon>fabids</taxon>
        <taxon>Fabales</taxon>
        <taxon>Fabaceae</taxon>
        <taxon>Papilionoideae</taxon>
        <taxon>50 kb inversion clade</taxon>
        <taxon>NPAAA clade</taxon>
        <taxon>Hologalegina</taxon>
        <taxon>IRL clade</taxon>
        <taxon>Trifolieae</taxon>
        <taxon>Trifolium</taxon>
    </lineage>
</organism>
<reference evidence="2 3" key="2">
    <citation type="journal article" date="2017" name="Front. Plant Sci.">
        <title>Gene Classification and Mining of Molecular Markers Useful in Red Clover (Trifolium pratense) Breeding.</title>
        <authorList>
            <person name="Istvanek J."/>
            <person name="Dluhosova J."/>
            <person name="Dluhos P."/>
            <person name="Patkova L."/>
            <person name="Nedelnik J."/>
            <person name="Repkova J."/>
        </authorList>
    </citation>
    <scope>NUCLEOTIDE SEQUENCE [LARGE SCALE GENOMIC DNA]</scope>
    <source>
        <strain evidence="3">cv. Tatra</strain>
        <tissue evidence="2">Young leaves</tissue>
    </source>
</reference>
<proteinExistence type="predicted"/>